<dbReference type="Gene3D" id="1.10.8.270">
    <property type="entry name" value="putative rabgap domain of human tbc1 domain family member 14 like domains"/>
    <property type="match status" value="1"/>
</dbReference>
<dbReference type="SMART" id="SM00164">
    <property type="entry name" value="TBC"/>
    <property type="match status" value="1"/>
</dbReference>
<accession>A0ABD3W5C7</accession>
<keyword evidence="1" id="KW-0343">GTPase activation</keyword>
<feature type="domain" description="Rab-GAP TBC" evidence="6">
    <location>
        <begin position="716"/>
        <end position="912"/>
    </location>
</feature>
<proteinExistence type="predicted"/>
<dbReference type="GO" id="GO:0031410">
    <property type="term" value="C:cytoplasmic vesicle"/>
    <property type="evidence" value="ECO:0007669"/>
    <property type="project" value="UniProtKB-ARBA"/>
</dbReference>
<feature type="compositionally biased region" description="Polar residues" evidence="4">
    <location>
        <begin position="7"/>
        <end position="16"/>
    </location>
</feature>
<keyword evidence="2 3" id="KW-0175">Coiled coil</keyword>
<dbReference type="FunFam" id="1.10.8.270:FF:000014">
    <property type="entry name" value="Putative TBC1 domain family member 2B"/>
    <property type="match status" value="1"/>
</dbReference>
<sequence>MDGGGQVSSELNQTVSPGKISPPDIVPIEDHASSKEINCDGMVRKDNILAEMKQETDQKREIPEEKLCGWLYHRSRGFKLNRQRWCVYGEDTCKLYYYRHPNDLLPVGEINIANAAFYFDASNTERPGLFEIRSEDKEYLLDAQNRRNMMHWLQELQKRRRDFSMSKTSLSKDKVGQWTLKKNSALSGLASDSRRDPDKKMEKLANERNRDSLPRITLPDVTTATSNSPNHNFTKTSPLWGLNNLKVELQSALSNIKDQLSAPVGNLSRGSSQEDFKFYDNCETYCGGDITAQTESENSLIEESSVAKASSSEVEVKSSPEFKGLVRSQDSKQSGKFLLTLKRLGKKISITGQENQQRSNSPTPASHVLVASSSSCKDVQDLEEELLANREIINFLHKKVDSLSKELESRQGASSSNKSDLTEMLVARDKEIVLMNHTIAETKQALEITAEKLRCCEAELQTLHDQLGMYQDMLLAKDEAITKLSNKVFDMEREEEDRGIGDRLSRSSQDSLNSIKVSSPVVSDYSYLQLQRQVQDLKDMCQAYELQHKFLTKEILEVNELRKHDEAREKMFLLNYAKLEAKFYQTQSRYLVLLNKLKSPSKVESEHAEGIVTQLLEDAMETNTHDLDLLLASSGEHEYDQYGFSRIYMMEEEEEDQDELVTKAAVYERQSQEITSRVKEADLEMSLRIKWENYMVGQKGRSLQRSVELKNLIRQGIPHEYREQVWKGCVSNCLGNVTEHYGADYYSELVSKLKSSSSADPSAKQIELDLLRTLPYNKHYETTNSEGIPKLRRVLLAYSIFNPNIGYCQGLNRLAAITLLFLSEEDAFWCIVAIVERILPQDYYSHTMIAAQADQRVLKDLVQDKLPKIHAHLELHGVDLSLFTFNWFLTLFVDNVPPEMFLRVWDTFLFEGSKVLFRFALAFLKKAEEEILRQPDSLSLNRCLRLIGEKMTNVKQISRLAFHWIASFPMRLIVTKRQYHLQQLRLELAELDRKRAALKSIYEPSDQTDYVSDEDLDS</sequence>
<evidence type="ECO:0000256" key="4">
    <source>
        <dbReference type="SAM" id="MobiDB-lite"/>
    </source>
</evidence>
<dbReference type="InterPro" id="IPR000195">
    <property type="entry name" value="Rab-GAP-TBC_dom"/>
</dbReference>
<dbReference type="Pfam" id="PF00566">
    <property type="entry name" value="RabGAP-TBC"/>
    <property type="match status" value="1"/>
</dbReference>
<keyword evidence="8" id="KW-1185">Reference proteome</keyword>
<gene>
    <name evidence="7" type="ORF">ACJMK2_041805</name>
</gene>
<dbReference type="InterPro" id="IPR050302">
    <property type="entry name" value="Rab_GAP_TBC_domain"/>
</dbReference>
<dbReference type="PANTHER" id="PTHR47219">
    <property type="entry name" value="RAB GTPASE-ACTIVATING PROTEIN 1-LIKE"/>
    <property type="match status" value="1"/>
</dbReference>
<dbReference type="InterPro" id="IPR001849">
    <property type="entry name" value="PH_domain"/>
</dbReference>
<feature type="domain" description="PH" evidence="5">
    <location>
        <begin position="64"/>
        <end position="161"/>
    </location>
</feature>
<dbReference type="PANTHER" id="PTHR47219:SF20">
    <property type="entry name" value="TBC1 DOMAIN FAMILY MEMBER 2B"/>
    <property type="match status" value="1"/>
</dbReference>
<feature type="coiled-coil region" evidence="3">
    <location>
        <begin position="527"/>
        <end position="554"/>
    </location>
</feature>
<feature type="compositionally biased region" description="Basic and acidic residues" evidence="4">
    <location>
        <begin position="192"/>
        <end position="210"/>
    </location>
</feature>
<dbReference type="FunFam" id="1.10.472.80:FF:000018">
    <property type="entry name" value="TBC1 domain family member 2B"/>
    <property type="match status" value="1"/>
</dbReference>
<dbReference type="InterPro" id="IPR011993">
    <property type="entry name" value="PH-like_dom_sf"/>
</dbReference>
<feature type="region of interest" description="Disordered" evidence="4">
    <location>
        <begin position="186"/>
        <end position="210"/>
    </location>
</feature>
<dbReference type="Gene3D" id="1.10.472.80">
    <property type="entry name" value="Ypt/Rab-GAP domain of gyp1p, domain 3"/>
    <property type="match status" value="1"/>
</dbReference>
<dbReference type="GO" id="GO:0005829">
    <property type="term" value="C:cytosol"/>
    <property type="evidence" value="ECO:0007669"/>
    <property type="project" value="UniProtKB-ARBA"/>
</dbReference>
<dbReference type="PROSITE" id="PS50003">
    <property type="entry name" value="PH_DOMAIN"/>
    <property type="match status" value="1"/>
</dbReference>
<dbReference type="Proteomes" id="UP001634394">
    <property type="component" value="Unassembled WGS sequence"/>
</dbReference>
<dbReference type="AlphaFoldDB" id="A0ABD3W5C7"/>
<dbReference type="Gene3D" id="1.10.10.750">
    <property type="entry name" value="Ypt/Rab-GAP domain of gyp1p, domain 1"/>
    <property type="match status" value="1"/>
</dbReference>
<evidence type="ECO:0000259" key="5">
    <source>
        <dbReference type="PROSITE" id="PS50003"/>
    </source>
</evidence>
<organism evidence="7 8">
    <name type="scientific">Sinanodonta woodiana</name>
    <name type="common">Chinese pond mussel</name>
    <name type="synonym">Anodonta woodiana</name>
    <dbReference type="NCBI Taxonomy" id="1069815"/>
    <lineage>
        <taxon>Eukaryota</taxon>
        <taxon>Metazoa</taxon>
        <taxon>Spiralia</taxon>
        <taxon>Lophotrochozoa</taxon>
        <taxon>Mollusca</taxon>
        <taxon>Bivalvia</taxon>
        <taxon>Autobranchia</taxon>
        <taxon>Heteroconchia</taxon>
        <taxon>Palaeoheterodonta</taxon>
        <taxon>Unionida</taxon>
        <taxon>Unionoidea</taxon>
        <taxon>Unionidae</taxon>
        <taxon>Unioninae</taxon>
        <taxon>Sinanodonta</taxon>
    </lineage>
</organism>
<dbReference type="SMART" id="SM00233">
    <property type="entry name" value="PH"/>
    <property type="match status" value="1"/>
</dbReference>
<reference evidence="7 8" key="1">
    <citation type="submission" date="2024-11" db="EMBL/GenBank/DDBJ databases">
        <title>Chromosome-level genome assembly of the freshwater bivalve Anodonta woodiana.</title>
        <authorList>
            <person name="Chen X."/>
        </authorList>
    </citation>
    <scope>NUCLEOTIDE SEQUENCE [LARGE SCALE GENOMIC DNA]</scope>
    <source>
        <strain evidence="7">MN2024</strain>
        <tissue evidence="7">Gills</tissue>
    </source>
</reference>
<evidence type="ECO:0000313" key="8">
    <source>
        <dbReference type="Proteomes" id="UP001634394"/>
    </source>
</evidence>
<name>A0ABD3W5C7_SINWO</name>
<dbReference type="InterPro" id="IPR035969">
    <property type="entry name" value="Rab-GAP_TBC_sf"/>
</dbReference>
<dbReference type="EMBL" id="JBJQND010000008">
    <property type="protein sequence ID" value="KAL3869079.1"/>
    <property type="molecule type" value="Genomic_DNA"/>
</dbReference>
<evidence type="ECO:0000256" key="3">
    <source>
        <dbReference type="SAM" id="Coils"/>
    </source>
</evidence>
<dbReference type="Pfam" id="PF00169">
    <property type="entry name" value="PH"/>
    <property type="match status" value="1"/>
</dbReference>
<dbReference type="SUPFAM" id="SSF50729">
    <property type="entry name" value="PH domain-like"/>
    <property type="match status" value="1"/>
</dbReference>
<dbReference type="PROSITE" id="PS50086">
    <property type="entry name" value="TBC_RABGAP"/>
    <property type="match status" value="1"/>
</dbReference>
<comment type="caution">
    <text evidence="7">The sequence shown here is derived from an EMBL/GenBank/DDBJ whole genome shotgun (WGS) entry which is preliminary data.</text>
</comment>
<dbReference type="SUPFAM" id="SSF47923">
    <property type="entry name" value="Ypt/Rab-GAP domain of gyp1p"/>
    <property type="match status" value="2"/>
</dbReference>
<dbReference type="GO" id="GO:0005096">
    <property type="term" value="F:GTPase activator activity"/>
    <property type="evidence" value="ECO:0007669"/>
    <property type="project" value="UniProtKB-KW"/>
</dbReference>
<dbReference type="Gene3D" id="2.30.29.30">
    <property type="entry name" value="Pleckstrin-homology domain (PH domain)/Phosphotyrosine-binding domain (PTB)"/>
    <property type="match status" value="1"/>
</dbReference>
<evidence type="ECO:0000256" key="1">
    <source>
        <dbReference type="ARBA" id="ARBA00022468"/>
    </source>
</evidence>
<protein>
    <recommendedName>
        <fullName evidence="9">TBC1 domain family member 2B</fullName>
    </recommendedName>
</protein>
<evidence type="ECO:0000313" key="7">
    <source>
        <dbReference type="EMBL" id="KAL3869079.1"/>
    </source>
</evidence>
<feature type="region of interest" description="Disordered" evidence="4">
    <location>
        <begin position="1"/>
        <end position="26"/>
    </location>
</feature>
<evidence type="ECO:0008006" key="9">
    <source>
        <dbReference type="Google" id="ProtNLM"/>
    </source>
</evidence>
<evidence type="ECO:0000256" key="2">
    <source>
        <dbReference type="ARBA" id="ARBA00023054"/>
    </source>
</evidence>
<evidence type="ECO:0000259" key="6">
    <source>
        <dbReference type="PROSITE" id="PS50086"/>
    </source>
</evidence>